<organism evidence="1 2">
    <name type="scientific">Streptomonospora nanhaiensis</name>
    <dbReference type="NCBI Taxonomy" id="1323731"/>
    <lineage>
        <taxon>Bacteria</taxon>
        <taxon>Bacillati</taxon>
        <taxon>Actinomycetota</taxon>
        <taxon>Actinomycetes</taxon>
        <taxon>Streptosporangiales</taxon>
        <taxon>Nocardiopsidaceae</taxon>
        <taxon>Streptomonospora</taxon>
    </lineage>
</organism>
<evidence type="ECO:0000313" key="2">
    <source>
        <dbReference type="Proteomes" id="UP000575985"/>
    </source>
</evidence>
<dbReference type="Proteomes" id="UP000575985">
    <property type="component" value="Unassembled WGS sequence"/>
</dbReference>
<accession>A0A853BLM2</accession>
<gene>
    <name evidence="1" type="ORF">HNR12_001738</name>
</gene>
<keyword evidence="2" id="KW-1185">Reference proteome</keyword>
<evidence type="ECO:0000313" key="1">
    <source>
        <dbReference type="EMBL" id="NYI95461.1"/>
    </source>
</evidence>
<dbReference type="SUPFAM" id="SSF53213">
    <property type="entry name" value="LigB-like"/>
    <property type="match status" value="1"/>
</dbReference>
<proteinExistence type="predicted"/>
<dbReference type="AlphaFoldDB" id="A0A853BLM2"/>
<protein>
    <recommendedName>
        <fullName evidence="3">Extradiol ring-cleavage dioxygenase class III enzyme subunit B domain-containing protein</fullName>
    </recommendedName>
</protein>
<dbReference type="RefSeq" id="WP_179766971.1">
    <property type="nucleotide sequence ID" value="NZ_JACCFO010000001.1"/>
</dbReference>
<name>A0A853BLM2_9ACTN</name>
<dbReference type="EMBL" id="JACCFO010000001">
    <property type="protein sequence ID" value="NYI95461.1"/>
    <property type="molecule type" value="Genomic_DNA"/>
</dbReference>
<comment type="caution">
    <text evidence="1">The sequence shown here is derived from an EMBL/GenBank/DDBJ whole genome shotgun (WGS) entry which is preliminary data.</text>
</comment>
<reference evidence="1 2" key="1">
    <citation type="submission" date="2020-07" db="EMBL/GenBank/DDBJ databases">
        <title>Sequencing the genomes of 1000 actinobacteria strains.</title>
        <authorList>
            <person name="Klenk H.-P."/>
        </authorList>
    </citation>
    <scope>NUCLEOTIDE SEQUENCE [LARGE SCALE GENOMIC DNA]</scope>
    <source>
        <strain evidence="1 2">DSM 45927</strain>
    </source>
</reference>
<sequence length="249" mass="24556">MLIAAAVCPHPPLLVPQVAAGAAGELAVLRAACDRAVAALAASGPDVLAVVGAGGRDRDHPAAAGGGFADYGVDLRVGEGEPVLPLSLTVGRWLAERAGVRPDRYAEVDAAAGPGRCLARGAALAEAGRRVALLVMGDGSARNGDAAPAPADPEAPAFDGAVAAALAAADADALARLEPRTAERLLAQGRPAWQVLAGAARALPAGYGARGELLAHEAPYGVGYFVAVWTVAGRAAPPAADGAVGGDRP</sequence>
<dbReference type="Gene3D" id="3.40.830.10">
    <property type="entry name" value="LigB-like"/>
    <property type="match status" value="2"/>
</dbReference>
<evidence type="ECO:0008006" key="3">
    <source>
        <dbReference type="Google" id="ProtNLM"/>
    </source>
</evidence>